<feature type="transmembrane region" description="Helical" evidence="1">
    <location>
        <begin position="93"/>
        <end position="115"/>
    </location>
</feature>
<proteinExistence type="predicted"/>
<feature type="transmembrane region" description="Helical" evidence="1">
    <location>
        <begin position="282"/>
        <end position="305"/>
    </location>
</feature>
<dbReference type="AlphaFoldDB" id="A0A4Y2HQ96"/>
<keyword evidence="1" id="KW-0812">Transmembrane</keyword>
<evidence type="ECO:0000313" key="3">
    <source>
        <dbReference type="Proteomes" id="UP000499080"/>
    </source>
</evidence>
<keyword evidence="3" id="KW-1185">Reference proteome</keyword>
<feature type="transmembrane region" description="Helical" evidence="1">
    <location>
        <begin position="149"/>
        <end position="167"/>
    </location>
</feature>
<feature type="transmembrane region" description="Helical" evidence="1">
    <location>
        <begin position="361"/>
        <end position="380"/>
    </location>
</feature>
<name>A0A4Y2HQ96_ARAVE</name>
<feature type="transmembrane region" description="Helical" evidence="1">
    <location>
        <begin position="191"/>
        <end position="210"/>
    </location>
</feature>
<feature type="transmembrane region" description="Helical" evidence="1">
    <location>
        <begin position="70"/>
        <end position="87"/>
    </location>
</feature>
<sequence>MKNPSNSGNKRKNQLPFKIMASTPLDFESVRIYLYGYLWTALTTLGIDIFPTHKQKASSRVIYIMKKCFFPGLFFLNFLQCFIRTWLSSQLDSYVIIMDITLHINPVCLWISVFYHRLAIQEFITRLAITTKIAVGFGKNIKRAININLLIQFVYVLLQACLLWYNFGDENEYSALTIFKNFSLLFHDNSLSIVITTAYCSICCIFVHLLKNCEKTAKQLVAQPSSAILTHLLTEYYDILKNIENFQNTFSTCTFFCMMQSILSLSFDMMHWVSGKKIGASAMLQAVIFLFHSCWLVLSLTICAGEIPLEMRRVKGIFVNANPEYLKCMKDIHFKTLVDLIQRKKVPVLSSCNIMVFDRAFILKIFGILSAQTVIFYQLITGN</sequence>
<evidence type="ECO:0000256" key="1">
    <source>
        <dbReference type="SAM" id="Phobius"/>
    </source>
</evidence>
<dbReference type="Proteomes" id="UP000499080">
    <property type="component" value="Unassembled WGS sequence"/>
</dbReference>
<comment type="caution">
    <text evidence="2">The sequence shown here is derived from an EMBL/GenBank/DDBJ whole genome shotgun (WGS) entry which is preliminary data.</text>
</comment>
<gene>
    <name evidence="2" type="ORF">AVEN_162149_1</name>
</gene>
<keyword evidence="1" id="KW-1133">Transmembrane helix</keyword>
<accession>A0A4Y2HQ96</accession>
<protein>
    <submittedName>
        <fullName evidence="2">Uncharacterized protein</fullName>
    </submittedName>
</protein>
<feature type="transmembrane region" description="Helical" evidence="1">
    <location>
        <begin position="249"/>
        <end position="270"/>
    </location>
</feature>
<organism evidence="2 3">
    <name type="scientific">Araneus ventricosus</name>
    <name type="common">Orbweaver spider</name>
    <name type="synonym">Epeira ventricosa</name>
    <dbReference type="NCBI Taxonomy" id="182803"/>
    <lineage>
        <taxon>Eukaryota</taxon>
        <taxon>Metazoa</taxon>
        <taxon>Ecdysozoa</taxon>
        <taxon>Arthropoda</taxon>
        <taxon>Chelicerata</taxon>
        <taxon>Arachnida</taxon>
        <taxon>Araneae</taxon>
        <taxon>Araneomorphae</taxon>
        <taxon>Entelegynae</taxon>
        <taxon>Araneoidea</taxon>
        <taxon>Araneidae</taxon>
        <taxon>Araneus</taxon>
    </lineage>
</organism>
<keyword evidence="1" id="KW-0472">Membrane</keyword>
<reference evidence="2 3" key="1">
    <citation type="journal article" date="2019" name="Sci. Rep.">
        <title>Orb-weaving spider Araneus ventricosus genome elucidates the spidroin gene catalogue.</title>
        <authorList>
            <person name="Kono N."/>
            <person name="Nakamura H."/>
            <person name="Ohtoshi R."/>
            <person name="Moran D.A.P."/>
            <person name="Shinohara A."/>
            <person name="Yoshida Y."/>
            <person name="Fujiwara M."/>
            <person name="Mori M."/>
            <person name="Tomita M."/>
            <person name="Arakawa K."/>
        </authorList>
    </citation>
    <scope>NUCLEOTIDE SEQUENCE [LARGE SCALE GENOMIC DNA]</scope>
</reference>
<evidence type="ECO:0000313" key="2">
    <source>
        <dbReference type="EMBL" id="GBM67219.1"/>
    </source>
</evidence>
<dbReference type="EMBL" id="BGPR01182598">
    <property type="protein sequence ID" value="GBM67219.1"/>
    <property type="molecule type" value="Genomic_DNA"/>
</dbReference>